<dbReference type="Gene3D" id="1.10.238.10">
    <property type="entry name" value="EF-hand"/>
    <property type="match status" value="1"/>
</dbReference>
<dbReference type="EMBL" id="BRXY01000218">
    <property type="protein sequence ID" value="GMH78209.1"/>
    <property type="molecule type" value="Genomic_DNA"/>
</dbReference>
<evidence type="ECO:0000256" key="3">
    <source>
        <dbReference type="ARBA" id="ARBA00022837"/>
    </source>
</evidence>
<reference evidence="7" key="1">
    <citation type="journal article" date="2023" name="Commun. Biol.">
        <title>Genome analysis of Parmales, the sister group of diatoms, reveals the evolutionary specialization of diatoms from phago-mixotrophs to photoautotrophs.</title>
        <authorList>
            <person name="Ban H."/>
            <person name="Sato S."/>
            <person name="Yoshikawa S."/>
            <person name="Yamada K."/>
            <person name="Nakamura Y."/>
            <person name="Ichinomiya M."/>
            <person name="Sato N."/>
            <person name="Blanc-Mathieu R."/>
            <person name="Endo H."/>
            <person name="Kuwata A."/>
            <person name="Ogata H."/>
        </authorList>
    </citation>
    <scope>NUCLEOTIDE SEQUENCE [LARGE SCALE GENOMIC DNA]</scope>
    <source>
        <strain evidence="7">NIES 3701</strain>
    </source>
</reference>
<keyword evidence="1" id="KW-0479">Metal-binding</keyword>
<dbReference type="InterPro" id="IPR018247">
    <property type="entry name" value="EF_Hand_1_Ca_BS"/>
</dbReference>
<feature type="domain" description="EF-hand" evidence="5">
    <location>
        <begin position="154"/>
        <end position="189"/>
    </location>
</feature>
<protein>
    <recommendedName>
        <fullName evidence="5">EF-hand domain-containing protein</fullName>
    </recommendedName>
</protein>
<evidence type="ECO:0000313" key="7">
    <source>
        <dbReference type="Proteomes" id="UP001165085"/>
    </source>
</evidence>
<dbReference type="Pfam" id="PF13499">
    <property type="entry name" value="EF-hand_7"/>
    <property type="match status" value="1"/>
</dbReference>
<dbReference type="SMART" id="SM00054">
    <property type="entry name" value="EFh"/>
    <property type="match status" value="4"/>
</dbReference>
<sequence>MFGTIWWLLTCGCVRKKKKKYAKRKVPKKGCCFGLCCRITVEDIRRLSPSYKRADEYAQFFLASSKGAQLRRLMVKLGCKRNQVTRMFKLFMKIDEDDSGMITLDEFFKYLNTDWSPFIGRAFNAMDSDKDGLSADQLEPDEWLIGLFNYCTLTPEALARFAFELYDDDGSEFISHDELETMVDDVFGQQSGFNREDHVKMLVDILDADGDGVIEYEEWRKVAGKATSILKPAIVLQTFLQSQCFGESFWSREKARVVPMLHKQESSRGKDTQDTRYLNYPNVLQFYRKEVQEKKPDAVEAAMAAKWLGEEGDLEVKSKKEREAESATGALNLKGVLKAKMLAKSVHEKVERQKDPKQHGFSNPFRNAKVSTYGAVKMGDFDENEFYYEDEEFGESGPTPEQILAMQIRRAKAAAPHEVEKGAILYPDGRKIDPVPLKDRSNENQKEIEKQIKDKWNAKKKKKFTKEELESIEDAEKRKRKYRNDLIQFAKAKVDCEMDKFDLYVDPRSIPPEKFWEVAVDLGKGSDEDEEKKTM</sequence>
<accession>A0A9W7AUQ6</accession>
<dbReference type="PROSITE" id="PS00018">
    <property type="entry name" value="EF_HAND_1"/>
    <property type="match status" value="2"/>
</dbReference>
<gene>
    <name evidence="6" type="ORF">TrST_g890</name>
</gene>
<dbReference type="GO" id="GO:0005509">
    <property type="term" value="F:calcium ion binding"/>
    <property type="evidence" value="ECO:0007669"/>
    <property type="project" value="InterPro"/>
</dbReference>
<evidence type="ECO:0000256" key="4">
    <source>
        <dbReference type="SAM" id="Coils"/>
    </source>
</evidence>
<feature type="domain" description="EF-hand" evidence="5">
    <location>
        <begin position="194"/>
        <end position="229"/>
    </location>
</feature>
<evidence type="ECO:0000259" key="5">
    <source>
        <dbReference type="PROSITE" id="PS50222"/>
    </source>
</evidence>
<dbReference type="PANTHER" id="PTHR45942">
    <property type="entry name" value="PROTEIN PHOSPATASE 3 REGULATORY SUBUNIT B ALPHA ISOFORM TYPE 1"/>
    <property type="match status" value="1"/>
</dbReference>
<proteinExistence type="predicted"/>
<keyword evidence="7" id="KW-1185">Reference proteome</keyword>
<name>A0A9W7AUQ6_9STRA</name>
<keyword evidence="2" id="KW-0677">Repeat</keyword>
<evidence type="ECO:0000313" key="6">
    <source>
        <dbReference type="EMBL" id="GMH78209.1"/>
    </source>
</evidence>
<evidence type="ECO:0000256" key="2">
    <source>
        <dbReference type="ARBA" id="ARBA00022737"/>
    </source>
</evidence>
<dbReference type="InterPro" id="IPR002048">
    <property type="entry name" value="EF_hand_dom"/>
</dbReference>
<dbReference type="InterPro" id="IPR011992">
    <property type="entry name" value="EF-hand-dom_pair"/>
</dbReference>
<keyword evidence="4" id="KW-0175">Coiled coil</keyword>
<organism evidence="6 7">
    <name type="scientific">Triparma strigata</name>
    <dbReference type="NCBI Taxonomy" id="1606541"/>
    <lineage>
        <taxon>Eukaryota</taxon>
        <taxon>Sar</taxon>
        <taxon>Stramenopiles</taxon>
        <taxon>Ochrophyta</taxon>
        <taxon>Bolidophyceae</taxon>
        <taxon>Parmales</taxon>
        <taxon>Triparmaceae</taxon>
        <taxon>Triparma</taxon>
    </lineage>
</organism>
<evidence type="ECO:0000256" key="1">
    <source>
        <dbReference type="ARBA" id="ARBA00022723"/>
    </source>
</evidence>
<comment type="caution">
    <text evidence="6">The sequence shown here is derived from an EMBL/GenBank/DDBJ whole genome shotgun (WGS) entry which is preliminary data.</text>
</comment>
<dbReference type="CDD" id="cd00051">
    <property type="entry name" value="EFh"/>
    <property type="match status" value="1"/>
</dbReference>
<feature type="coiled-coil region" evidence="4">
    <location>
        <begin position="465"/>
        <end position="492"/>
    </location>
</feature>
<dbReference type="OrthoDB" id="191686at2759"/>
<feature type="domain" description="EF-hand" evidence="5">
    <location>
        <begin position="82"/>
        <end position="117"/>
    </location>
</feature>
<dbReference type="PROSITE" id="PS50222">
    <property type="entry name" value="EF_HAND_2"/>
    <property type="match status" value="3"/>
</dbReference>
<dbReference type="Proteomes" id="UP001165085">
    <property type="component" value="Unassembled WGS sequence"/>
</dbReference>
<dbReference type="SUPFAM" id="SSF47473">
    <property type="entry name" value="EF-hand"/>
    <property type="match status" value="1"/>
</dbReference>
<keyword evidence="3" id="KW-0106">Calcium</keyword>
<dbReference type="AlphaFoldDB" id="A0A9W7AUQ6"/>